<proteinExistence type="predicted"/>
<reference evidence="1 2" key="1">
    <citation type="submission" date="2020-09" db="EMBL/GenBank/DDBJ databases">
        <title>De no assembly of potato wild relative species, Solanum commersonii.</title>
        <authorList>
            <person name="Cho K."/>
        </authorList>
    </citation>
    <scope>NUCLEOTIDE SEQUENCE [LARGE SCALE GENOMIC DNA]</scope>
    <source>
        <strain evidence="1">LZ3.2</strain>
        <tissue evidence="1">Leaf</tissue>
    </source>
</reference>
<dbReference type="GO" id="GO:0005634">
    <property type="term" value="C:nucleus"/>
    <property type="evidence" value="ECO:0007669"/>
    <property type="project" value="TreeGrafter"/>
</dbReference>
<dbReference type="EMBL" id="JACXVP010000011">
    <property type="protein sequence ID" value="KAG5575940.1"/>
    <property type="molecule type" value="Genomic_DNA"/>
</dbReference>
<evidence type="ECO:0000313" key="2">
    <source>
        <dbReference type="Proteomes" id="UP000824120"/>
    </source>
</evidence>
<dbReference type="Proteomes" id="UP000824120">
    <property type="component" value="Chromosome 11"/>
</dbReference>
<sequence>MIALDKTANSKVAIVSKRCKESQIKISSKGELSRIASPLRKGGENTENIRKQSFYNHPNNKSNNHKQTQTHVKIIIILQHMDICCSIADKRSLNLKARLSSRSDIKVNSSKRIQKLGRQFFKENSKAAWVDEYVALMIIAIKDLKTLLDFSPLLSFLQIPNSKVSPISKLRRGDDLTPITQASNEATTTPVTQARTQLARFLVAHCSRLRIFGESIMAENIIIDKVIGESGASNSNAIGQSQIVESQVNKGRKKRSRAWDHFSRKTDSDGSEKGVCNYYKREECRKALCRMVIIDELPFRFAEKEGFKQFMKVAKPCFHIPSRTTVTRDCFDLFDEDKYKLMDVFKET</sequence>
<protein>
    <submittedName>
        <fullName evidence="1">Uncharacterized protein</fullName>
    </submittedName>
</protein>
<dbReference type="PANTHER" id="PTHR34396:SF29">
    <property type="entry name" value="ZINC FINGER BED DOMAIN-CONTAINING PROTEIN RICESLEEPER 3-LIKE"/>
    <property type="match status" value="1"/>
</dbReference>
<gene>
    <name evidence="1" type="ORF">H5410_056074</name>
</gene>
<dbReference type="SUPFAM" id="SSF140996">
    <property type="entry name" value="Hermes dimerisation domain"/>
    <property type="match status" value="1"/>
</dbReference>
<dbReference type="GO" id="GO:1990837">
    <property type="term" value="F:sequence-specific double-stranded DNA binding"/>
    <property type="evidence" value="ECO:0007669"/>
    <property type="project" value="TreeGrafter"/>
</dbReference>
<dbReference type="InterPro" id="IPR053031">
    <property type="entry name" value="Cuticle_assoc_protein"/>
</dbReference>
<accession>A0A9J5WL75</accession>
<dbReference type="PANTHER" id="PTHR34396">
    <property type="entry name" value="OS03G0264950 PROTEIN-RELATED"/>
    <property type="match status" value="1"/>
</dbReference>
<name>A0A9J5WL75_SOLCO</name>
<evidence type="ECO:0000313" key="1">
    <source>
        <dbReference type="EMBL" id="KAG5575940.1"/>
    </source>
</evidence>
<keyword evidence="2" id="KW-1185">Reference proteome</keyword>
<dbReference type="GO" id="GO:0006357">
    <property type="term" value="P:regulation of transcription by RNA polymerase II"/>
    <property type="evidence" value="ECO:0007669"/>
    <property type="project" value="TreeGrafter"/>
</dbReference>
<dbReference type="OrthoDB" id="1306030at2759"/>
<dbReference type="AlphaFoldDB" id="A0A9J5WL75"/>
<organism evidence="1 2">
    <name type="scientific">Solanum commersonii</name>
    <name type="common">Commerson's wild potato</name>
    <name type="synonym">Commerson's nightshade</name>
    <dbReference type="NCBI Taxonomy" id="4109"/>
    <lineage>
        <taxon>Eukaryota</taxon>
        <taxon>Viridiplantae</taxon>
        <taxon>Streptophyta</taxon>
        <taxon>Embryophyta</taxon>
        <taxon>Tracheophyta</taxon>
        <taxon>Spermatophyta</taxon>
        <taxon>Magnoliopsida</taxon>
        <taxon>eudicotyledons</taxon>
        <taxon>Gunneridae</taxon>
        <taxon>Pentapetalae</taxon>
        <taxon>asterids</taxon>
        <taxon>lamiids</taxon>
        <taxon>Solanales</taxon>
        <taxon>Solanaceae</taxon>
        <taxon>Solanoideae</taxon>
        <taxon>Solaneae</taxon>
        <taxon>Solanum</taxon>
    </lineage>
</organism>
<comment type="caution">
    <text evidence="1">The sequence shown here is derived from an EMBL/GenBank/DDBJ whole genome shotgun (WGS) entry which is preliminary data.</text>
</comment>